<comment type="function">
    <text evidence="1">Involved in sequestration of excess metal in the cytoplasm into vacuoles to maintain metal homeostasis.</text>
</comment>
<evidence type="ECO:0000256" key="6">
    <source>
        <dbReference type="ARBA" id="ARBA00022989"/>
    </source>
</evidence>
<evidence type="ECO:0000256" key="1">
    <source>
        <dbReference type="ARBA" id="ARBA00003168"/>
    </source>
</evidence>
<proteinExistence type="predicted"/>
<keyword evidence="6" id="KW-1133">Transmembrane helix</keyword>
<dbReference type="NCBIfam" id="TIGR01297">
    <property type="entry name" value="CDF"/>
    <property type="match status" value="1"/>
</dbReference>
<evidence type="ECO:0000256" key="5">
    <source>
        <dbReference type="ARBA" id="ARBA00022692"/>
    </source>
</evidence>
<organism evidence="10 11">
    <name type="scientific">Rhododendron williamsianum</name>
    <dbReference type="NCBI Taxonomy" id="262921"/>
    <lineage>
        <taxon>Eukaryota</taxon>
        <taxon>Viridiplantae</taxon>
        <taxon>Streptophyta</taxon>
        <taxon>Embryophyta</taxon>
        <taxon>Tracheophyta</taxon>
        <taxon>Spermatophyta</taxon>
        <taxon>Magnoliopsida</taxon>
        <taxon>eudicotyledons</taxon>
        <taxon>Gunneridae</taxon>
        <taxon>Pentapetalae</taxon>
        <taxon>asterids</taxon>
        <taxon>Ericales</taxon>
        <taxon>Ericaceae</taxon>
        <taxon>Ericoideae</taxon>
        <taxon>Rhodoreae</taxon>
        <taxon>Rhododendron</taxon>
    </lineage>
</organism>
<reference evidence="10 11" key="1">
    <citation type="journal article" date="2019" name="Genome Biol. Evol.">
        <title>The Rhododendron genome and chromosomal organization provide insight into shared whole-genome duplications across the heath family (Ericaceae).</title>
        <authorList>
            <person name="Soza V.L."/>
            <person name="Lindsley D."/>
            <person name="Waalkes A."/>
            <person name="Ramage E."/>
            <person name="Patwardhan R.P."/>
            <person name="Burton J.N."/>
            <person name="Adey A."/>
            <person name="Kumar A."/>
            <person name="Qiu R."/>
            <person name="Shendure J."/>
            <person name="Hall B."/>
        </authorList>
    </citation>
    <scope>NUCLEOTIDE SEQUENCE [LARGE SCALE GENOMIC DNA]</scope>
    <source>
        <strain evidence="10">RSF 1966-606</strain>
    </source>
</reference>
<evidence type="ECO:0000313" key="10">
    <source>
        <dbReference type="EMBL" id="KAE9464040.1"/>
    </source>
</evidence>
<dbReference type="InterPro" id="IPR002524">
    <property type="entry name" value="Cation_efflux"/>
</dbReference>
<evidence type="ECO:0000259" key="8">
    <source>
        <dbReference type="Pfam" id="PF01545"/>
    </source>
</evidence>
<keyword evidence="11" id="KW-1185">Reference proteome</keyword>
<gene>
    <name evidence="10" type="ORF">C3L33_04052</name>
</gene>
<sequence length="513" mass="56350">MNFFKFQNLNPIYKTLLSRFHTQGSNKNFHLHPHNRVIQALGSSQFYDHYPFDPTHSPNYKIPKRWHVGHSHHRRRRDESSKEAENIFRLGLAADFGLAAGKALTGYLSGSTAIIADAAHSASDVVLSGVALLSFKVARVPKDKEHPYGHGKFETLGALGISVMLLGTAGGIAWHALDILVGLLSAPPEVVSQSLGHEHMHSHHHGGHHHGIDMDHPILALSMTIIAISVKEGLFWITKRAGEREGSGLMKANAWHHRADAVSSFVTLIGVGGSILGVKFLDPLAGIIVSGMILKAGLETGYQSILELVDAAVPSQQLDLYKQTILQVEGVKGCNHLRGRRAGSSIHLDVNIEVDPFSSVSAAHDVGESVRHHIQKLHHEVAEVFIHIDPAISLVSESITDQQVNTTETNWQSRNLSSDLKDIEDIVSNILSSKFSEKLVLQRTTRHLLGDKILLQIEVSMPPDMLIRDAIKVAEEAEREILKAASDAVQVFILLRLGHTIPEYSSFKSLNVN</sequence>
<dbReference type="PANTHER" id="PTHR43840">
    <property type="entry name" value="MITOCHONDRIAL METAL TRANSPORTER 1-RELATED"/>
    <property type="match status" value="1"/>
</dbReference>
<dbReference type="EMBL" id="QEFC01000546">
    <property type="protein sequence ID" value="KAE9464040.1"/>
    <property type="molecule type" value="Genomic_DNA"/>
</dbReference>
<dbReference type="InterPro" id="IPR058533">
    <property type="entry name" value="Cation_efflux_TM"/>
</dbReference>
<dbReference type="AlphaFoldDB" id="A0A6A4M118"/>
<dbReference type="Proteomes" id="UP000428333">
    <property type="component" value="Linkage Group LG03"/>
</dbReference>
<keyword evidence="3" id="KW-0813">Transport</keyword>
<protein>
    <submittedName>
        <fullName evidence="10">Uncharacterized protein</fullName>
    </submittedName>
</protein>
<feature type="domain" description="Cation efflux protein cytoplasmic" evidence="9">
    <location>
        <begin position="316"/>
        <end position="390"/>
    </location>
</feature>
<comment type="caution">
    <text evidence="10">The sequence shown here is derived from an EMBL/GenBank/DDBJ whole genome shotgun (WGS) entry which is preliminary data.</text>
</comment>
<name>A0A6A4M118_9ERIC</name>
<dbReference type="Gene3D" id="1.20.1510.10">
    <property type="entry name" value="Cation efflux protein transmembrane domain"/>
    <property type="match status" value="1"/>
</dbReference>
<dbReference type="GO" id="GO:0008324">
    <property type="term" value="F:monoatomic cation transmembrane transporter activity"/>
    <property type="evidence" value="ECO:0007669"/>
    <property type="project" value="InterPro"/>
</dbReference>
<evidence type="ECO:0000256" key="2">
    <source>
        <dbReference type="ARBA" id="ARBA00004128"/>
    </source>
</evidence>
<dbReference type="PANTHER" id="PTHR43840:SF15">
    <property type="entry name" value="MITOCHONDRIAL METAL TRANSPORTER 1-RELATED"/>
    <property type="match status" value="1"/>
</dbReference>
<dbReference type="InterPro" id="IPR050291">
    <property type="entry name" value="CDF_Transporter"/>
</dbReference>
<dbReference type="Pfam" id="PF01545">
    <property type="entry name" value="Cation_efflux"/>
    <property type="match status" value="1"/>
</dbReference>
<accession>A0A6A4M118</accession>
<evidence type="ECO:0000259" key="9">
    <source>
        <dbReference type="Pfam" id="PF16916"/>
    </source>
</evidence>
<keyword evidence="5" id="KW-0812">Transmembrane</keyword>
<dbReference type="FunFam" id="3.30.70.1350:FF:000008">
    <property type="entry name" value="Metal tolerance protein C1"/>
    <property type="match status" value="1"/>
</dbReference>
<keyword evidence="7" id="KW-0472">Membrane</keyword>
<dbReference type="SUPFAM" id="SSF161111">
    <property type="entry name" value="Cation efflux protein transmembrane domain-like"/>
    <property type="match status" value="1"/>
</dbReference>
<evidence type="ECO:0000313" key="11">
    <source>
        <dbReference type="Proteomes" id="UP000428333"/>
    </source>
</evidence>
<feature type="non-terminal residue" evidence="10">
    <location>
        <position position="1"/>
    </location>
</feature>
<dbReference type="Pfam" id="PF16916">
    <property type="entry name" value="ZT_dimer"/>
    <property type="match status" value="1"/>
</dbReference>
<evidence type="ECO:0000256" key="3">
    <source>
        <dbReference type="ARBA" id="ARBA00022448"/>
    </source>
</evidence>
<dbReference type="InterPro" id="IPR027469">
    <property type="entry name" value="Cation_efflux_TMD_sf"/>
</dbReference>
<dbReference type="FunFam" id="1.20.1510.10:FF:000023">
    <property type="entry name" value="Metal tolerance protein C1"/>
    <property type="match status" value="1"/>
</dbReference>
<dbReference type="GO" id="GO:0005774">
    <property type="term" value="C:vacuolar membrane"/>
    <property type="evidence" value="ECO:0007669"/>
    <property type="project" value="UniProtKB-SubCell"/>
</dbReference>
<evidence type="ECO:0000256" key="7">
    <source>
        <dbReference type="ARBA" id="ARBA00023136"/>
    </source>
</evidence>
<comment type="subcellular location">
    <subcellularLocation>
        <location evidence="2">Vacuole membrane</location>
        <topology evidence="2">Multi-pass membrane protein</topology>
    </subcellularLocation>
</comment>
<dbReference type="InterPro" id="IPR036837">
    <property type="entry name" value="Cation_efflux_CTD_sf"/>
</dbReference>
<feature type="domain" description="Cation efflux protein transmembrane" evidence="8">
    <location>
        <begin position="90"/>
        <end position="309"/>
    </location>
</feature>
<dbReference type="SUPFAM" id="SSF160240">
    <property type="entry name" value="Cation efflux protein cytoplasmic domain-like"/>
    <property type="match status" value="1"/>
</dbReference>
<dbReference type="OrthoDB" id="435980at2759"/>
<evidence type="ECO:0000256" key="4">
    <source>
        <dbReference type="ARBA" id="ARBA00022554"/>
    </source>
</evidence>
<dbReference type="Gene3D" id="3.30.70.1350">
    <property type="entry name" value="Cation efflux protein, cytoplasmic domain"/>
    <property type="match status" value="2"/>
</dbReference>
<keyword evidence="4" id="KW-0926">Vacuole</keyword>
<dbReference type="InterPro" id="IPR027470">
    <property type="entry name" value="Cation_efflux_CTD"/>
</dbReference>